<proteinExistence type="predicted"/>
<dbReference type="Gene3D" id="1.25.40.10">
    <property type="entry name" value="Tetratricopeptide repeat domain"/>
    <property type="match status" value="1"/>
</dbReference>
<evidence type="ECO:0008006" key="5">
    <source>
        <dbReference type="Google" id="ProtNLM"/>
    </source>
</evidence>
<comment type="caution">
    <text evidence="3">The sequence shown here is derived from an EMBL/GenBank/DDBJ whole genome shotgun (WGS) entry which is preliminary data.</text>
</comment>
<organism evidence="3 4">
    <name type="scientific">Stigmatella ashevillensis</name>
    <dbReference type="NCBI Taxonomy" id="2995309"/>
    <lineage>
        <taxon>Bacteria</taxon>
        <taxon>Pseudomonadati</taxon>
        <taxon>Myxococcota</taxon>
        <taxon>Myxococcia</taxon>
        <taxon>Myxococcales</taxon>
        <taxon>Cystobacterineae</taxon>
        <taxon>Archangiaceae</taxon>
        <taxon>Stigmatella</taxon>
    </lineage>
</organism>
<keyword evidence="2" id="KW-0732">Signal</keyword>
<keyword evidence="1" id="KW-0175">Coiled coil</keyword>
<protein>
    <recommendedName>
        <fullName evidence="5">Tetratricopeptide repeat protein</fullName>
    </recommendedName>
</protein>
<keyword evidence="4" id="KW-1185">Reference proteome</keyword>
<feature type="signal peptide" evidence="2">
    <location>
        <begin position="1"/>
        <end position="25"/>
    </location>
</feature>
<name>A0ABT5DL14_9BACT</name>
<dbReference type="RefSeq" id="WP_272144902.1">
    <property type="nucleotide sequence ID" value="NZ_JAQNDM010000002.1"/>
</dbReference>
<dbReference type="Proteomes" id="UP001221838">
    <property type="component" value="Unassembled WGS sequence"/>
</dbReference>
<evidence type="ECO:0000313" key="4">
    <source>
        <dbReference type="Proteomes" id="UP001221838"/>
    </source>
</evidence>
<evidence type="ECO:0000313" key="3">
    <source>
        <dbReference type="EMBL" id="MDC0714308.1"/>
    </source>
</evidence>
<dbReference type="SMART" id="SM00028">
    <property type="entry name" value="TPR"/>
    <property type="match status" value="3"/>
</dbReference>
<accession>A0ABT5DL14</accession>
<gene>
    <name evidence="3" type="ORF">POL68_37960</name>
</gene>
<evidence type="ECO:0000256" key="1">
    <source>
        <dbReference type="SAM" id="Coils"/>
    </source>
</evidence>
<feature type="coiled-coil region" evidence="1">
    <location>
        <begin position="583"/>
        <end position="613"/>
    </location>
</feature>
<reference evidence="3 4" key="1">
    <citation type="submission" date="2022-11" db="EMBL/GenBank/DDBJ databases">
        <title>Minimal conservation of predation-associated metabolite biosynthetic gene clusters underscores biosynthetic potential of Myxococcota including descriptions for ten novel species: Archangium lansinium sp. nov., Myxococcus landrumus sp. nov., Nannocystis bai.</title>
        <authorList>
            <person name="Ahearne A."/>
            <person name="Stevens C."/>
            <person name="Dowd S."/>
        </authorList>
    </citation>
    <scope>NUCLEOTIDE SEQUENCE [LARGE SCALE GENOMIC DNA]</scope>
    <source>
        <strain evidence="3 4">NCWAL01</strain>
    </source>
</reference>
<dbReference type="SUPFAM" id="SSF48452">
    <property type="entry name" value="TPR-like"/>
    <property type="match status" value="1"/>
</dbReference>
<sequence>MSPSRFLAFAVASLALATRSAAATAEPLPPPPSEQSLQLKQVEEQLRNAEDHVRFVETQFTQRPEPTEDGSQLRRFSDGEIQYLLGDWASASVLFYDLVSEPRFKSHPRYADALFYLSDSLFQQQNYIGARLYLRQQLALPPTERYKDALTRYLTVASRLNQFEDIDASIEQARLLSGGQLPPELAYVYAKWLFKRTDLAAPERISRARAAFEPLTHVSRDVIPRQSAYYLGVLSVQAGELIDAIERFRALTALPTGGAEEFRIRELANLSMGRLLYEVGHLEEALDRYQEIPRDSEFFVDTLYEIAWTQVKRGRFDQAKNAIDLMMEVDPESTRVPDAQLLQAHLLLKMRRYDEATESYHHVITAYRPVQDKLDELLTRTSDPVIYFDNLLSQNSRTLELGTLLPPVAMRYATTQQEIAEASRLVEDLATGQQGVLEARELATRVLDTLSRQGWKAFPELHEGFDRVDAVESGLARMEQVLVQLETALVLEHLTPDERLQLEAIRQEREPVAVRFALLPTTLEEKETRRQRMQARIDALDREAFRLIYELQSQNAVTTAILKGMTTPSPAKSVPTEAEVELLAKIQSEMDTFEELKAALAQTRAQLSDERSTVATFVAGEEHIRQQFYDVLKREHLLLASISSRLPEDVARQMARVQEVRERADGLRVRVDVSKSVLHAQRERRIRTVHDKVRAEEALLAGYGAETASASADARNLVGRIAFDSFRRVRQHFYELVLKGDLGLVDVAFTRKQDNTEKIQALSAQKDQAMRALDKNLKDTLKDVD</sequence>
<dbReference type="EMBL" id="JAQNDM010000002">
    <property type="protein sequence ID" value="MDC0714308.1"/>
    <property type="molecule type" value="Genomic_DNA"/>
</dbReference>
<feature type="chain" id="PRO_5047057820" description="Tetratricopeptide repeat protein" evidence="2">
    <location>
        <begin position="26"/>
        <end position="785"/>
    </location>
</feature>
<evidence type="ECO:0000256" key="2">
    <source>
        <dbReference type="SAM" id="SignalP"/>
    </source>
</evidence>
<dbReference type="InterPro" id="IPR011990">
    <property type="entry name" value="TPR-like_helical_dom_sf"/>
</dbReference>
<dbReference type="InterPro" id="IPR019734">
    <property type="entry name" value="TPR_rpt"/>
</dbReference>